<evidence type="ECO:0000313" key="5">
    <source>
        <dbReference type="Proteomes" id="UP000232721"/>
    </source>
</evidence>
<accession>A0ABM6PYE4</accession>
<dbReference type="InterPro" id="IPR012338">
    <property type="entry name" value="Beta-lactam/transpept-like"/>
</dbReference>
<evidence type="ECO:0000256" key="1">
    <source>
        <dbReference type="ARBA" id="ARBA00022801"/>
    </source>
</evidence>
<dbReference type="Proteomes" id="UP000232721">
    <property type="component" value="Chromosome"/>
</dbReference>
<sequence length="438" mass="50200">MTTFKKTATLLLIGFLFFSHFSIAQNEKITYGNPSEVGMDSLYIYTKVDSIMNVGIQQEAFPGAQILVVKDSKIIFNKAYGFHTYDSIQAVSLNDIYDLASVTKITGPLPALMKLHSEGKLDLDSPFSTYWKPWKKRKDKKELTVREILAHQAGLNPYIIFLNEVLKKDGKIKSRFIKSKASRRFKNEAYDGLYIKNRFKNKVFRHINRSKVSDVKKYKYSGLSFLIYPDLISQITNKNYTEYLHDNFYGQLEATTLGYRPKSKNFNNLIVPTEVDSLFRKGLTKNWVHDENAALLGGVSGNAGLFGTSLDLAKIMQMYANYGIYGGKRYISENTVREFTKIQYPENENRRGLGFDKPLIDNATLSIKEAYPAPEVSPESFGHSGFTGTFVWADPTNNLVFIFLSNRVYPNRNHRNIYNLNIRPKLQQVFYKAIKDNQ</sequence>
<dbReference type="EMBL" id="CP019336">
    <property type="protein sequence ID" value="AUC21831.1"/>
    <property type="molecule type" value="Genomic_DNA"/>
</dbReference>
<evidence type="ECO:0000259" key="3">
    <source>
        <dbReference type="Pfam" id="PF00144"/>
    </source>
</evidence>
<dbReference type="Gene3D" id="3.40.710.10">
    <property type="entry name" value="DD-peptidase/beta-lactamase superfamily"/>
    <property type="match status" value="1"/>
</dbReference>
<gene>
    <name evidence="4" type="ORF">BTO15_06815</name>
</gene>
<dbReference type="Pfam" id="PF00144">
    <property type="entry name" value="Beta-lactamase"/>
    <property type="match status" value="1"/>
</dbReference>
<dbReference type="InterPro" id="IPR001466">
    <property type="entry name" value="Beta-lactam-related"/>
</dbReference>
<organism evidence="4 5">
    <name type="scientific">Polaribacter sejongensis</name>
    <dbReference type="NCBI Taxonomy" id="985043"/>
    <lineage>
        <taxon>Bacteria</taxon>
        <taxon>Pseudomonadati</taxon>
        <taxon>Bacteroidota</taxon>
        <taxon>Flavobacteriia</taxon>
        <taxon>Flavobacteriales</taxon>
        <taxon>Flavobacteriaceae</taxon>
    </lineage>
</organism>
<dbReference type="RefSeq" id="WP_208890884.1">
    <property type="nucleotide sequence ID" value="NZ_CP019336.1"/>
</dbReference>
<feature type="domain" description="Beta-lactamase-related" evidence="3">
    <location>
        <begin position="53"/>
        <end position="415"/>
    </location>
</feature>
<dbReference type="PANTHER" id="PTHR43283">
    <property type="entry name" value="BETA-LACTAMASE-RELATED"/>
    <property type="match status" value="1"/>
</dbReference>
<evidence type="ECO:0000313" key="4">
    <source>
        <dbReference type="EMBL" id="AUC21831.1"/>
    </source>
</evidence>
<keyword evidence="1 4" id="KW-0378">Hydrolase</keyword>
<evidence type="ECO:0000256" key="2">
    <source>
        <dbReference type="SAM" id="SignalP"/>
    </source>
</evidence>
<dbReference type="GO" id="GO:0016787">
    <property type="term" value="F:hydrolase activity"/>
    <property type="evidence" value="ECO:0007669"/>
    <property type="project" value="UniProtKB-KW"/>
</dbReference>
<dbReference type="InterPro" id="IPR050789">
    <property type="entry name" value="Diverse_Enzym_Activities"/>
</dbReference>
<protein>
    <submittedName>
        <fullName evidence="4">Serine hydrolase</fullName>
    </submittedName>
</protein>
<name>A0ABM6PYE4_9FLAO</name>
<feature type="chain" id="PRO_5046647853" evidence="2">
    <location>
        <begin position="25"/>
        <end position="438"/>
    </location>
</feature>
<dbReference type="PANTHER" id="PTHR43283:SF11">
    <property type="entry name" value="BETA-LACTAMASE-RELATED DOMAIN-CONTAINING PROTEIN"/>
    <property type="match status" value="1"/>
</dbReference>
<proteinExistence type="predicted"/>
<feature type="signal peptide" evidence="2">
    <location>
        <begin position="1"/>
        <end position="24"/>
    </location>
</feature>
<keyword evidence="2" id="KW-0732">Signal</keyword>
<dbReference type="SUPFAM" id="SSF56601">
    <property type="entry name" value="beta-lactamase/transpeptidase-like"/>
    <property type="match status" value="1"/>
</dbReference>
<reference evidence="4 5" key="1">
    <citation type="submission" date="2017-02" db="EMBL/GenBank/DDBJ databases">
        <title>Trade-off between light-utilization and light-protection in marine flavobacteria.</title>
        <authorList>
            <person name="Kumagai Y."/>
            <person name="Yoshizawa S."/>
            <person name="Kogure K."/>
            <person name="Iwasaki W."/>
        </authorList>
    </citation>
    <scope>NUCLEOTIDE SEQUENCE [LARGE SCALE GENOMIC DNA]</scope>
    <source>
        <strain evidence="4 5">KCTC 23670</strain>
    </source>
</reference>
<keyword evidence="5" id="KW-1185">Reference proteome</keyword>